<dbReference type="Proteomes" id="UP001231189">
    <property type="component" value="Unassembled WGS sequence"/>
</dbReference>
<dbReference type="AlphaFoldDB" id="A0AAD8R332"/>
<evidence type="ECO:0000313" key="3">
    <source>
        <dbReference type="Proteomes" id="UP001231189"/>
    </source>
</evidence>
<sequence>MCRYSSSPRDGGTTAETLTDDLLLEIISRVPSRHHWRCKCVCKHWLGLARKLPQSLAGFFCTGTSKKRFQESALQFFKVSGTRGWPSFNFLPQAANRSPRLPQRSRIVPLLWRPRLRPGRRWVSVCHL</sequence>
<gene>
    <name evidence="2" type="ORF">QYE76_036162</name>
</gene>
<dbReference type="SUPFAM" id="SSF81383">
    <property type="entry name" value="F-box domain"/>
    <property type="match status" value="1"/>
</dbReference>
<proteinExistence type="predicted"/>
<organism evidence="2 3">
    <name type="scientific">Lolium multiflorum</name>
    <name type="common">Italian ryegrass</name>
    <name type="synonym">Lolium perenne subsp. multiflorum</name>
    <dbReference type="NCBI Taxonomy" id="4521"/>
    <lineage>
        <taxon>Eukaryota</taxon>
        <taxon>Viridiplantae</taxon>
        <taxon>Streptophyta</taxon>
        <taxon>Embryophyta</taxon>
        <taxon>Tracheophyta</taxon>
        <taxon>Spermatophyta</taxon>
        <taxon>Magnoliopsida</taxon>
        <taxon>Liliopsida</taxon>
        <taxon>Poales</taxon>
        <taxon>Poaceae</taxon>
        <taxon>BOP clade</taxon>
        <taxon>Pooideae</taxon>
        <taxon>Poodae</taxon>
        <taxon>Poeae</taxon>
        <taxon>Poeae Chloroplast Group 2 (Poeae type)</taxon>
        <taxon>Loliodinae</taxon>
        <taxon>Loliinae</taxon>
        <taxon>Lolium</taxon>
    </lineage>
</organism>
<protein>
    <recommendedName>
        <fullName evidence="1">F-box domain-containing protein</fullName>
    </recommendedName>
</protein>
<evidence type="ECO:0000259" key="1">
    <source>
        <dbReference type="Pfam" id="PF00646"/>
    </source>
</evidence>
<accession>A0AAD8R332</accession>
<dbReference type="EMBL" id="JAUUTY010000007">
    <property type="protein sequence ID" value="KAK1612489.1"/>
    <property type="molecule type" value="Genomic_DNA"/>
</dbReference>
<dbReference type="Gene3D" id="1.20.1280.50">
    <property type="match status" value="1"/>
</dbReference>
<evidence type="ECO:0000313" key="2">
    <source>
        <dbReference type="EMBL" id="KAK1612489.1"/>
    </source>
</evidence>
<comment type="caution">
    <text evidence="2">The sequence shown here is derived from an EMBL/GenBank/DDBJ whole genome shotgun (WGS) entry which is preliminary data.</text>
</comment>
<feature type="domain" description="F-box" evidence="1">
    <location>
        <begin position="18"/>
        <end position="52"/>
    </location>
</feature>
<dbReference type="InterPro" id="IPR001810">
    <property type="entry name" value="F-box_dom"/>
</dbReference>
<keyword evidence="3" id="KW-1185">Reference proteome</keyword>
<name>A0AAD8R332_LOLMU</name>
<dbReference type="InterPro" id="IPR036047">
    <property type="entry name" value="F-box-like_dom_sf"/>
</dbReference>
<reference evidence="2" key="1">
    <citation type="submission" date="2023-07" db="EMBL/GenBank/DDBJ databases">
        <title>A chromosome-level genome assembly of Lolium multiflorum.</title>
        <authorList>
            <person name="Chen Y."/>
            <person name="Copetti D."/>
            <person name="Kolliker R."/>
            <person name="Studer B."/>
        </authorList>
    </citation>
    <scope>NUCLEOTIDE SEQUENCE</scope>
    <source>
        <strain evidence="2">02402/16</strain>
        <tissue evidence="2">Leaf</tissue>
    </source>
</reference>
<dbReference type="Pfam" id="PF00646">
    <property type="entry name" value="F-box"/>
    <property type="match status" value="1"/>
</dbReference>